<evidence type="ECO:0000313" key="6">
    <source>
        <dbReference type="Proteomes" id="UP001182556"/>
    </source>
</evidence>
<name>A0AAD9FRI2_PAPLA</name>
<dbReference type="GO" id="GO:0005681">
    <property type="term" value="C:spliceosomal complex"/>
    <property type="evidence" value="ECO:0007669"/>
    <property type="project" value="TreeGrafter"/>
</dbReference>
<comment type="similarity">
    <text evidence="2">Belongs to the TLS1 family.</text>
</comment>
<organism evidence="5 6">
    <name type="scientific">Papiliotrema laurentii</name>
    <name type="common">Cryptococcus laurentii</name>
    <dbReference type="NCBI Taxonomy" id="5418"/>
    <lineage>
        <taxon>Eukaryota</taxon>
        <taxon>Fungi</taxon>
        <taxon>Dikarya</taxon>
        <taxon>Basidiomycota</taxon>
        <taxon>Agaricomycotina</taxon>
        <taxon>Tremellomycetes</taxon>
        <taxon>Tremellales</taxon>
        <taxon>Rhynchogastremaceae</taxon>
        <taxon>Papiliotrema</taxon>
    </lineage>
</organism>
<feature type="region of interest" description="Disordered" evidence="4">
    <location>
        <begin position="1"/>
        <end position="46"/>
    </location>
</feature>
<feature type="region of interest" description="Disordered" evidence="4">
    <location>
        <begin position="262"/>
        <end position="303"/>
    </location>
</feature>
<dbReference type="GO" id="GO:0000398">
    <property type="term" value="P:mRNA splicing, via spliceosome"/>
    <property type="evidence" value="ECO:0007669"/>
    <property type="project" value="TreeGrafter"/>
</dbReference>
<gene>
    <name evidence="5" type="ORF">DB88DRAFT_487267</name>
</gene>
<feature type="compositionally biased region" description="Basic and acidic residues" evidence="4">
    <location>
        <begin position="98"/>
        <end position="109"/>
    </location>
</feature>
<comment type="caution">
    <text evidence="5">The sequence shown here is derived from an EMBL/GenBank/DDBJ whole genome shotgun (WGS) entry which is preliminary data.</text>
</comment>
<keyword evidence="3" id="KW-0539">Nucleus</keyword>
<dbReference type="Proteomes" id="UP001182556">
    <property type="component" value="Unassembled WGS sequence"/>
</dbReference>
<accession>A0AAD9FRI2</accession>
<evidence type="ECO:0000256" key="2">
    <source>
        <dbReference type="ARBA" id="ARBA00007643"/>
    </source>
</evidence>
<dbReference type="InterPro" id="IPR010756">
    <property type="entry name" value="Tls1-like"/>
</dbReference>
<feature type="region of interest" description="Disordered" evidence="4">
    <location>
        <begin position="219"/>
        <end position="246"/>
    </location>
</feature>
<evidence type="ECO:0000313" key="5">
    <source>
        <dbReference type="EMBL" id="KAK1924900.1"/>
    </source>
</evidence>
<dbReference type="PANTHER" id="PTHR13486">
    <property type="entry name" value="TELOMERE LENGTH AND SILENCING PROTEIN 1 TLS1 FAMILY MEMBER"/>
    <property type="match status" value="1"/>
</dbReference>
<dbReference type="PANTHER" id="PTHR13486:SF2">
    <property type="entry name" value="SPLICING FACTOR C9ORF78"/>
    <property type="match status" value="1"/>
</dbReference>
<sequence length="303" mass="34793">MFKKRSRPASVRDKSATVEEEDKGRSDREDTAKTEQDGQAEDEEVGQSIEELILLRKLRKSKQGIDLEKLNRGEDKRKAKKKEPEIDMSKYGLHPSTKKTDEHSEFEDEKERLKRLVRNNNFTQQTNALDVDKHMLAYIEREMEKRRGQAAQAEAEGRPEPFDMEAELYRLAERYKLDMEEKKAGIDDEGDVTNSMGMLTSIPEVDLGMENRLKNIEETEKAKREMMQARQTNPGAPRKGPADEDFAASRFFSGSHRVIASDSSAINIARREASGLPPTNRGPRERAPETSTDDQVYERFKKR</sequence>
<feature type="compositionally biased region" description="Basic and acidic residues" evidence="4">
    <location>
        <begin position="64"/>
        <end position="88"/>
    </location>
</feature>
<reference evidence="5" key="1">
    <citation type="submission" date="2023-02" db="EMBL/GenBank/DDBJ databases">
        <title>Identification and recombinant expression of a fungal hydrolase from Papiliotrema laurentii that hydrolyzes apple cutin and clears colloidal polyester polyurethane.</title>
        <authorList>
            <consortium name="DOE Joint Genome Institute"/>
            <person name="Roman V.A."/>
            <person name="Bojanowski C."/>
            <person name="Crable B.R."/>
            <person name="Wagner D.N."/>
            <person name="Hung C.S."/>
            <person name="Nadeau L.J."/>
            <person name="Schratz L."/>
            <person name="Haridas S."/>
            <person name="Pangilinan J."/>
            <person name="Lipzen A."/>
            <person name="Na H."/>
            <person name="Yan M."/>
            <person name="Ng V."/>
            <person name="Grigoriev I.V."/>
            <person name="Spatafora J.W."/>
            <person name="Barlow D."/>
            <person name="Biffinger J."/>
            <person name="Kelley-Loughnane N."/>
            <person name="Varaljay V.A."/>
            <person name="Crookes-Goodson W.J."/>
        </authorList>
    </citation>
    <scope>NUCLEOTIDE SEQUENCE</scope>
    <source>
        <strain evidence="5">5307AH</strain>
    </source>
</reference>
<evidence type="ECO:0000256" key="3">
    <source>
        <dbReference type="ARBA" id="ARBA00023242"/>
    </source>
</evidence>
<dbReference type="Pfam" id="PF07052">
    <property type="entry name" value="Hep_59"/>
    <property type="match status" value="1"/>
</dbReference>
<dbReference type="AlphaFoldDB" id="A0AAD9FRI2"/>
<evidence type="ECO:0000256" key="4">
    <source>
        <dbReference type="SAM" id="MobiDB-lite"/>
    </source>
</evidence>
<keyword evidence="6" id="KW-1185">Reference proteome</keyword>
<protein>
    <submittedName>
        <fullName evidence="5">Hepatocellular carcinoma-associated antigen 59-domain-containing protein</fullName>
    </submittedName>
</protein>
<feature type="region of interest" description="Disordered" evidence="4">
    <location>
        <begin position="64"/>
        <end position="109"/>
    </location>
</feature>
<feature type="compositionally biased region" description="Basic and acidic residues" evidence="4">
    <location>
        <begin position="10"/>
        <end position="36"/>
    </location>
</feature>
<dbReference type="EMBL" id="JAODAN010000004">
    <property type="protein sequence ID" value="KAK1924900.1"/>
    <property type="molecule type" value="Genomic_DNA"/>
</dbReference>
<proteinExistence type="inferred from homology"/>
<comment type="subcellular location">
    <subcellularLocation>
        <location evidence="1">Nucleus</location>
    </subcellularLocation>
</comment>
<evidence type="ECO:0000256" key="1">
    <source>
        <dbReference type="ARBA" id="ARBA00004123"/>
    </source>
</evidence>